<sequence>MVSIDIPGKGKMNIENLVLDFNGTIAYDGNIKNGIREKIQRVHEMGINIYILTADTYHQAAEQCKDMPITLEIFDVDNAALSKREIVNNIDSKMTMTIGNGNNDVEMFEESILSVAVIGDEGCAVKAIFAADIITNNIDDAIDLLLNPHRIKATLRM</sequence>
<accession>A0A1T5A3R1</accession>
<name>A0A1T5A3R1_9FIRM</name>
<dbReference type="Proteomes" id="UP000243406">
    <property type="component" value="Unassembled WGS sequence"/>
</dbReference>
<dbReference type="SUPFAM" id="SSF56784">
    <property type="entry name" value="HAD-like"/>
    <property type="match status" value="1"/>
</dbReference>
<evidence type="ECO:0000313" key="1">
    <source>
        <dbReference type="EMBL" id="SKB29616.1"/>
    </source>
</evidence>
<dbReference type="EMBL" id="FUYN01000001">
    <property type="protein sequence ID" value="SKB29616.1"/>
    <property type="molecule type" value="Genomic_DNA"/>
</dbReference>
<keyword evidence="2" id="KW-1185">Reference proteome</keyword>
<protein>
    <submittedName>
        <fullName evidence="1">ATPase, P-type (Transporting), HAD superfamily, subfamily IC</fullName>
    </submittedName>
</protein>
<dbReference type="RefSeq" id="WP_079588684.1">
    <property type="nucleotide sequence ID" value="NZ_FUYN01000001.1"/>
</dbReference>
<dbReference type="InterPro" id="IPR023214">
    <property type="entry name" value="HAD_sf"/>
</dbReference>
<dbReference type="Pfam" id="PF08282">
    <property type="entry name" value="Hydrolase_3"/>
    <property type="match status" value="1"/>
</dbReference>
<evidence type="ECO:0000313" key="2">
    <source>
        <dbReference type="Proteomes" id="UP000243406"/>
    </source>
</evidence>
<dbReference type="InterPro" id="IPR036412">
    <property type="entry name" value="HAD-like_sf"/>
</dbReference>
<dbReference type="OrthoDB" id="159409at2"/>
<reference evidence="2" key="1">
    <citation type="submission" date="2017-02" db="EMBL/GenBank/DDBJ databases">
        <authorList>
            <person name="Varghese N."/>
            <person name="Submissions S."/>
        </authorList>
    </citation>
    <scope>NUCLEOTIDE SEQUENCE [LARGE SCALE GENOMIC DNA]</scope>
    <source>
        <strain evidence="2">ATCC 35199</strain>
    </source>
</reference>
<proteinExistence type="predicted"/>
<dbReference type="AlphaFoldDB" id="A0A1T5A3R1"/>
<organism evidence="1 2">
    <name type="scientific">Acetoanaerobium noterae</name>
    <dbReference type="NCBI Taxonomy" id="745369"/>
    <lineage>
        <taxon>Bacteria</taxon>
        <taxon>Bacillati</taxon>
        <taxon>Bacillota</taxon>
        <taxon>Clostridia</taxon>
        <taxon>Peptostreptococcales</taxon>
        <taxon>Filifactoraceae</taxon>
        <taxon>Acetoanaerobium</taxon>
    </lineage>
</organism>
<dbReference type="Gene3D" id="3.40.50.1000">
    <property type="entry name" value="HAD superfamily/HAD-like"/>
    <property type="match status" value="1"/>
</dbReference>
<gene>
    <name evidence="1" type="ORF">SAMN02745120_0735</name>
</gene>